<dbReference type="RefSeq" id="XP_015176620.1">
    <property type="nucleotide sequence ID" value="XM_015321134.1"/>
</dbReference>
<reference evidence="3" key="1">
    <citation type="submission" date="2025-08" db="UniProtKB">
        <authorList>
            <consortium name="RefSeq"/>
        </authorList>
    </citation>
    <scope>IDENTIFICATION</scope>
    <source>
        <tissue evidence="3">Whole body</tissue>
    </source>
</reference>
<dbReference type="PANTHER" id="PTHR28495">
    <property type="entry name" value="HYPOTHETICAL PROTEIN LOC100359752"/>
    <property type="match status" value="1"/>
</dbReference>
<dbReference type="InterPro" id="IPR031643">
    <property type="entry name" value="DUF4708"/>
</dbReference>
<protein>
    <submittedName>
        <fullName evidence="3">Uncharacterized protein C18orf63-like</fullName>
    </submittedName>
</protein>
<dbReference type="Pfam" id="PF15813">
    <property type="entry name" value="DUF4708"/>
    <property type="match status" value="1"/>
</dbReference>
<evidence type="ECO:0000313" key="2">
    <source>
        <dbReference type="Proteomes" id="UP000694924"/>
    </source>
</evidence>
<organism evidence="2 3">
    <name type="scientific">Polistes dominula</name>
    <name type="common">European paper wasp</name>
    <name type="synonym">Vespa dominula</name>
    <dbReference type="NCBI Taxonomy" id="743375"/>
    <lineage>
        <taxon>Eukaryota</taxon>
        <taxon>Metazoa</taxon>
        <taxon>Ecdysozoa</taxon>
        <taxon>Arthropoda</taxon>
        <taxon>Hexapoda</taxon>
        <taxon>Insecta</taxon>
        <taxon>Pterygota</taxon>
        <taxon>Neoptera</taxon>
        <taxon>Endopterygota</taxon>
        <taxon>Hymenoptera</taxon>
        <taxon>Apocrita</taxon>
        <taxon>Aculeata</taxon>
        <taxon>Vespoidea</taxon>
        <taxon>Vespidae</taxon>
        <taxon>Polistinae</taxon>
        <taxon>Polistini</taxon>
        <taxon>Polistes</taxon>
    </lineage>
</organism>
<feature type="domain" description="DUF4708" evidence="1">
    <location>
        <begin position="31"/>
        <end position="149"/>
    </location>
</feature>
<sequence>MENSNQEYIASIPHKNELRYENTRLHFYPIKIKIPYIQLKDLGLLDSLITEFQANDNGIIDLKKYCKSVYILPSMKTVRLVSVSKKIPSNCPFVNYNELRKYWIDMNGYYLPETEEGIIYYEVKFHASRGDNFIYPSICVVKGPFQYIPCKDGNNIISQFIHDLCNTLNKVCDKQLYIYNSNKEINHPLKLSDELDTSKVNISNENVDMIDKNCNQQLGPTIRYEYGIPINFS</sequence>
<proteinExistence type="predicted"/>
<evidence type="ECO:0000313" key="3">
    <source>
        <dbReference type="RefSeq" id="XP_015176620.1"/>
    </source>
</evidence>
<dbReference type="Proteomes" id="UP000694924">
    <property type="component" value="Unplaced"/>
</dbReference>
<gene>
    <name evidence="3" type="primary">LOC107066481</name>
</gene>
<dbReference type="PANTHER" id="PTHR28495:SF1">
    <property type="entry name" value="GENE, 17266-RELATED"/>
    <property type="match status" value="1"/>
</dbReference>
<accession>A0ABM1I8T3</accession>
<dbReference type="GeneID" id="107066481"/>
<keyword evidence="2" id="KW-1185">Reference proteome</keyword>
<evidence type="ECO:0000259" key="1">
    <source>
        <dbReference type="Pfam" id="PF15813"/>
    </source>
</evidence>
<name>A0ABM1I8T3_POLDO</name>